<proteinExistence type="predicted"/>
<evidence type="ECO:0000313" key="8">
    <source>
        <dbReference type="EMBL" id="TWI88155.1"/>
    </source>
</evidence>
<dbReference type="Gene3D" id="1.20.1640.10">
    <property type="entry name" value="Multidrug efflux transporter AcrB transmembrane domain"/>
    <property type="match status" value="2"/>
</dbReference>
<dbReference type="PROSITE" id="PS50156">
    <property type="entry name" value="SSD"/>
    <property type="match status" value="1"/>
</dbReference>
<feature type="transmembrane region" description="Helical" evidence="6">
    <location>
        <begin position="203"/>
        <end position="220"/>
    </location>
</feature>
<sequence>MHTQSGYRIIRYRWHIIIAATILFVLSALYGSRVIPQLSLARFEVKGSPSDLAAQALQQHFGVGHPNLLVLVTAKKGTVDDAPVRQAALQLVQELSQQAHVQEVTSYWQRAYAPALKSRDGRQALILAHVAGSVTAVRQQLSTLSPMLTRNNALIKTGVSGQDEVFRQVGAQSQRDFVLADAIAIPLVFLLLMIVFRSMLAALLTLMTSVFSIVVTLLVLRGLVQFTEVSTFALNLTMVLGLGIGVDYCLLVVSRFREEFGKTLDVQAAITITLETAGRTVLFSAVTVAVSLAALLLFPFFFLRSFAYAGIAVIGAGALAATIVLPAALAILKHRITPWGWWRICARKEGMGFWHSTAVMVMQRPLLIAVTVVGLLLLLGAPFLRIRFGAPDDRVLPPQASSRQVEEQLRQHFLAEEDDALRVVMTGISAAADTQAITDYAARLSLLEGVTQVDGPAGAYVQGRRAAPPGVWHQRFHNAAGAWLAVIPAQDRLEKDAFGLVREVRAVPAPFHTLVGGMPATFFDFQHELLAYIPLVAGVIVVVTFGLLFFMTGSLVLPLKAVVLNILSLSASFGALVWIFQEGHLSGWLQFTATGTMETSIPILMFCLAFGLSMDYEVFIMSRIREEYDSTGNNALAVARGLEKSASLVTTAAALLAIAFIAFSTSGITLMKMMGVGMTIAVLVDATIIRALLMPALMELMGNANWWPRKRQTHIHQTSNHSPH</sequence>
<organism evidence="8 9">
    <name type="scientific">Chitinophaga japonensis</name>
    <name type="common">Flexibacter japonensis</name>
    <dbReference type="NCBI Taxonomy" id="104662"/>
    <lineage>
        <taxon>Bacteria</taxon>
        <taxon>Pseudomonadati</taxon>
        <taxon>Bacteroidota</taxon>
        <taxon>Chitinophagia</taxon>
        <taxon>Chitinophagales</taxon>
        <taxon>Chitinophagaceae</taxon>
        <taxon>Chitinophaga</taxon>
    </lineage>
</organism>
<evidence type="ECO:0000256" key="4">
    <source>
        <dbReference type="ARBA" id="ARBA00022989"/>
    </source>
</evidence>
<evidence type="ECO:0000256" key="2">
    <source>
        <dbReference type="ARBA" id="ARBA00022475"/>
    </source>
</evidence>
<name>A0A562T3L4_CHIJA</name>
<dbReference type="Pfam" id="PF03176">
    <property type="entry name" value="MMPL"/>
    <property type="match status" value="2"/>
</dbReference>
<keyword evidence="9" id="KW-1185">Reference proteome</keyword>
<keyword evidence="5 6" id="KW-0472">Membrane</keyword>
<dbReference type="RefSeq" id="WP_145713095.1">
    <property type="nucleotide sequence ID" value="NZ_BAAAFY010000001.1"/>
</dbReference>
<feature type="transmembrane region" description="Helical" evidence="6">
    <location>
        <begin position="281"/>
        <end position="302"/>
    </location>
</feature>
<reference evidence="8 9" key="1">
    <citation type="journal article" date="2013" name="Stand. Genomic Sci.">
        <title>Genomic Encyclopedia of Type Strains, Phase I: The one thousand microbial genomes (KMG-I) project.</title>
        <authorList>
            <person name="Kyrpides N.C."/>
            <person name="Woyke T."/>
            <person name="Eisen J.A."/>
            <person name="Garrity G."/>
            <person name="Lilburn T.G."/>
            <person name="Beck B.J."/>
            <person name="Whitman W.B."/>
            <person name="Hugenholtz P."/>
            <person name="Klenk H.P."/>
        </authorList>
    </citation>
    <scope>NUCLEOTIDE SEQUENCE [LARGE SCALE GENOMIC DNA]</scope>
    <source>
        <strain evidence="8 9">DSM 13484</strain>
    </source>
</reference>
<dbReference type="AlphaFoldDB" id="A0A562T3L4"/>
<evidence type="ECO:0000256" key="1">
    <source>
        <dbReference type="ARBA" id="ARBA00004651"/>
    </source>
</evidence>
<accession>A0A562T3L4</accession>
<feature type="transmembrane region" description="Helical" evidence="6">
    <location>
        <begin position="308"/>
        <end position="332"/>
    </location>
</feature>
<feature type="domain" description="SSD" evidence="7">
    <location>
        <begin position="202"/>
        <end position="331"/>
    </location>
</feature>
<feature type="transmembrane region" description="Helical" evidence="6">
    <location>
        <begin position="366"/>
        <end position="384"/>
    </location>
</feature>
<comment type="subcellular location">
    <subcellularLocation>
        <location evidence="1">Cell membrane</location>
        <topology evidence="1">Multi-pass membrane protein</topology>
    </subcellularLocation>
</comment>
<keyword evidence="4 6" id="KW-1133">Transmembrane helix</keyword>
<feature type="transmembrane region" description="Helical" evidence="6">
    <location>
        <begin position="674"/>
        <end position="693"/>
    </location>
</feature>
<dbReference type="PANTHER" id="PTHR33406:SF11">
    <property type="entry name" value="MEMBRANE PROTEIN SCO6666-RELATED"/>
    <property type="match status" value="1"/>
</dbReference>
<feature type="transmembrane region" description="Helical" evidence="6">
    <location>
        <begin position="648"/>
        <end position="668"/>
    </location>
</feature>
<dbReference type="Proteomes" id="UP000316778">
    <property type="component" value="Unassembled WGS sequence"/>
</dbReference>
<gene>
    <name evidence="8" type="ORF">LX66_2230</name>
</gene>
<dbReference type="InterPro" id="IPR050545">
    <property type="entry name" value="Mycobact_MmpL"/>
</dbReference>
<evidence type="ECO:0000313" key="9">
    <source>
        <dbReference type="Proteomes" id="UP000316778"/>
    </source>
</evidence>
<dbReference type="OrthoDB" id="7051771at2"/>
<feature type="transmembrane region" description="Helical" evidence="6">
    <location>
        <begin position="232"/>
        <end position="253"/>
    </location>
</feature>
<dbReference type="PANTHER" id="PTHR33406">
    <property type="entry name" value="MEMBRANE PROTEIN MJ1562-RELATED"/>
    <property type="match status" value="1"/>
</dbReference>
<evidence type="ECO:0000256" key="3">
    <source>
        <dbReference type="ARBA" id="ARBA00022692"/>
    </source>
</evidence>
<feature type="transmembrane region" description="Helical" evidence="6">
    <location>
        <begin position="529"/>
        <end position="550"/>
    </location>
</feature>
<dbReference type="InterPro" id="IPR004869">
    <property type="entry name" value="MMPL_dom"/>
</dbReference>
<protein>
    <submittedName>
        <fullName evidence="8">RND superfamily putative drug exporter</fullName>
    </submittedName>
</protein>
<keyword evidence="3 6" id="KW-0812">Transmembrane</keyword>
<dbReference type="SUPFAM" id="SSF82866">
    <property type="entry name" value="Multidrug efflux transporter AcrB transmembrane domain"/>
    <property type="match status" value="2"/>
</dbReference>
<dbReference type="InterPro" id="IPR000731">
    <property type="entry name" value="SSD"/>
</dbReference>
<evidence type="ECO:0000256" key="6">
    <source>
        <dbReference type="SAM" id="Phobius"/>
    </source>
</evidence>
<keyword evidence="2" id="KW-1003">Cell membrane</keyword>
<feature type="transmembrane region" description="Helical" evidence="6">
    <location>
        <begin position="562"/>
        <end position="581"/>
    </location>
</feature>
<evidence type="ECO:0000259" key="7">
    <source>
        <dbReference type="PROSITE" id="PS50156"/>
    </source>
</evidence>
<feature type="transmembrane region" description="Helical" evidence="6">
    <location>
        <begin position="12"/>
        <end position="30"/>
    </location>
</feature>
<evidence type="ECO:0000256" key="5">
    <source>
        <dbReference type="ARBA" id="ARBA00023136"/>
    </source>
</evidence>
<feature type="transmembrane region" description="Helical" evidence="6">
    <location>
        <begin position="177"/>
        <end position="196"/>
    </location>
</feature>
<comment type="caution">
    <text evidence="8">The sequence shown here is derived from an EMBL/GenBank/DDBJ whole genome shotgun (WGS) entry which is preliminary data.</text>
</comment>
<dbReference type="GO" id="GO:0005886">
    <property type="term" value="C:plasma membrane"/>
    <property type="evidence" value="ECO:0007669"/>
    <property type="project" value="UniProtKB-SubCell"/>
</dbReference>
<dbReference type="EMBL" id="VLLG01000003">
    <property type="protein sequence ID" value="TWI88155.1"/>
    <property type="molecule type" value="Genomic_DNA"/>
</dbReference>